<keyword evidence="2" id="KW-1185">Reference proteome</keyword>
<dbReference type="AlphaFoldDB" id="A0A8E2DJW3"/>
<gene>
    <name evidence="1" type="ORF">OBBRIDRAFT_334222</name>
</gene>
<sequence length="181" mass="18932">MRGQLPLVAAVIKDPVGRGRITRWRRILRPSVPLSGEMAPMTSAQHRCAPRILRGFTRSLAEDRICTAHKQKGTVLGTVHARGVPASCDGGRSGGGGGGVQPLNQCLFRAPGSETESGRNVRASASWVLDATGSPELTANVGCGFVSPVSSPSPGPWRLVDIHGIMLSSGVATLEDSSARE</sequence>
<reference evidence="1 2" key="1">
    <citation type="submission" date="2016-07" db="EMBL/GenBank/DDBJ databases">
        <title>Draft genome of the white-rot fungus Obba rivulosa 3A-2.</title>
        <authorList>
            <consortium name="DOE Joint Genome Institute"/>
            <person name="Miettinen O."/>
            <person name="Riley R."/>
            <person name="Acob R."/>
            <person name="Barry K."/>
            <person name="Cullen D."/>
            <person name="De Vries R."/>
            <person name="Hainaut M."/>
            <person name="Hatakka A."/>
            <person name="Henrissat B."/>
            <person name="Hilden K."/>
            <person name="Kuo R."/>
            <person name="Labutti K."/>
            <person name="Lipzen A."/>
            <person name="Makela M.R."/>
            <person name="Sandor L."/>
            <person name="Spatafora J.W."/>
            <person name="Grigoriev I.V."/>
            <person name="Hibbett D.S."/>
        </authorList>
    </citation>
    <scope>NUCLEOTIDE SEQUENCE [LARGE SCALE GENOMIC DNA]</scope>
    <source>
        <strain evidence="1 2">3A-2</strain>
    </source>
</reference>
<dbReference type="EMBL" id="KV722604">
    <property type="protein sequence ID" value="OCH85168.1"/>
    <property type="molecule type" value="Genomic_DNA"/>
</dbReference>
<proteinExistence type="predicted"/>
<organism evidence="1 2">
    <name type="scientific">Obba rivulosa</name>
    <dbReference type="NCBI Taxonomy" id="1052685"/>
    <lineage>
        <taxon>Eukaryota</taxon>
        <taxon>Fungi</taxon>
        <taxon>Dikarya</taxon>
        <taxon>Basidiomycota</taxon>
        <taxon>Agaricomycotina</taxon>
        <taxon>Agaricomycetes</taxon>
        <taxon>Polyporales</taxon>
        <taxon>Gelatoporiaceae</taxon>
        <taxon>Obba</taxon>
    </lineage>
</organism>
<evidence type="ECO:0000313" key="1">
    <source>
        <dbReference type="EMBL" id="OCH85168.1"/>
    </source>
</evidence>
<accession>A0A8E2DJW3</accession>
<dbReference type="Proteomes" id="UP000250043">
    <property type="component" value="Unassembled WGS sequence"/>
</dbReference>
<evidence type="ECO:0000313" key="2">
    <source>
        <dbReference type="Proteomes" id="UP000250043"/>
    </source>
</evidence>
<name>A0A8E2DJW3_9APHY</name>
<protein>
    <submittedName>
        <fullName evidence="1">Uncharacterized protein</fullName>
    </submittedName>
</protein>